<protein>
    <submittedName>
        <fullName evidence="1">Uncharacterized protein</fullName>
    </submittedName>
</protein>
<organism evidence="1 2">
    <name type="scientific">Bizionia echini</name>
    <dbReference type="NCBI Taxonomy" id="649333"/>
    <lineage>
        <taxon>Bacteria</taxon>
        <taxon>Pseudomonadati</taxon>
        <taxon>Bacteroidota</taxon>
        <taxon>Flavobacteriia</taxon>
        <taxon>Flavobacteriales</taxon>
        <taxon>Flavobacteriaceae</taxon>
        <taxon>Bizionia</taxon>
    </lineage>
</organism>
<sequence>MLPSDFPAENPRTQTRPFHTLTVVKHLKKAIYIALIFGILISCSEKRIVSKIKNYVKEIENRTDLNESVVEFNTENLNGEIVGGTSIYELTDKDNNLYRIIKDGSNPNDTVLNYEFYYKSKKLVFAKIIKFSNYSSEFDTIVNSELYFKNGKLIEEINKKPIGIDVEYVKSLAESMTVEGLGTE</sequence>
<gene>
    <name evidence="1" type="ORF">SAMN04487989_1155</name>
</gene>
<proteinExistence type="predicted"/>
<accession>A0A1I5DUW3</accession>
<name>A0A1I5DUW3_9FLAO</name>
<evidence type="ECO:0000313" key="1">
    <source>
        <dbReference type="EMBL" id="SFO02531.1"/>
    </source>
</evidence>
<keyword evidence="2" id="KW-1185">Reference proteome</keyword>
<dbReference type="AlphaFoldDB" id="A0A1I5DUW3"/>
<dbReference type="EMBL" id="FOVN01000015">
    <property type="protein sequence ID" value="SFO02531.1"/>
    <property type="molecule type" value="Genomic_DNA"/>
</dbReference>
<evidence type="ECO:0000313" key="2">
    <source>
        <dbReference type="Proteomes" id="UP000198705"/>
    </source>
</evidence>
<reference evidence="2" key="1">
    <citation type="submission" date="2016-10" db="EMBL/GenBank/DDBJ databases">
        <authorList>
            <person name="Varghese N."/>
            <person name="Submissions S."/>
        </authorList>
    </citation>
    <scope>NUCLEOTIDE SEQUENCE [LARGE SCALE GENOMIC DNA]</scope>
    <source>
        <strain evidence="2">DSM 23925</strain>
    </source>
</reference>
<dbReference type="Proteomes" id="UP000198705">
    <property type="component" value="Unassembled WGS sequence"/>
</dbReference>